<evidence type="ECO:0000256" key="4">
    <source>
        <dbReference type="ARBA" id="ARBA00022801"/>
    </source>
</evidence>
<feature type="chain" id="PRO_5009139030" description="D-alanyl-D-alanine dipeptidase" evidence="11">
    <location>
        <begin position="30"/>
        <end position="259"/>
    </location>
</feature>
<dbReference type="EC" id="3.4.13.22" evidence="9 10"/>
<sequence>MTDERAARKRWTAAACVAAAAFSISPLRAAEMPDDFVYLRDVDPSIRQDMRYAGSDNFTGAAVPGYKAAECILLREAADALKAVQADLKPKGLTLRVYDCYRPTQAVAAFVAWAKKPDDPDAKAVHYPNLKKTDLFPGYIATRSGHSRGATLDLTLEPTDGAETHPRGINCLAPEKDFAPDGSLAMGTSFDCFDVKANTQTPGLTTNEMENRALLRDAMAARGFKNYPLEWWHYTFEPEPYPNTYFNFPILPRPDGGNG</sequence>
<evidence type="ECO:0000313" key="12">
    <source>
        <dbReference type="EMBL" id="ODS00297.1"/>
    </source>
</evidence>
<dbReference type="PIRSF" id="PIRSF026671">
    <property type="entry name" value="AA_dipeptidase"/>
    <property type="match status" value="1"/>
</dbReference>
<dbReference type="GO" id="GO:0160237">
    <property type="term" value="F:D-Ala-D-Ala dipeptidase activity"/>
    <property type="evidence" value="ECO:0007669"/>
    <property type="project" value="UniProtKB-EC"/>
</dbReference>
<feature type="binding site" evidence="9">
    <location>
        <position position="146"/>
    </location>
    <ligand>
        <name>Zn(2+)</name>
        <dbReference type="ChEBI" id="CHEBI:29105"/>
        <note>catalytic</note>
    </ligand>
</feature>
<dbReference type="STRING" id="1774969.AUC69_07780"/>
<comment type="function">
    <text evidence="9 10">Catalyzes hydrolysis of the D-alanyl-D-alanine dipeptide.</text>
</comment>
<dbReference type="Pfam" id="PF01427">
    <property type="entry name" value="Peptidase_M15"/>
    <property type="match status" value="2"/>
</dbReference>
<evidence type="ECO:0000256" key="3">
    <source>
        <dbReference type="ARBA" id="ARBA00022723"/>
    </source>
</evidence>
<dbReference type="PANTHER" id="PTHR43126:SF1">
    <property type="entry name" value="D-ALANYL-D-ALANINE DIPEPTIDASE"/>
    <property type="match status" value="1"/>
</dbReference>
<feature type="active site" description="Proton donor/acceptor" evidence="9">
    <location>
        <position position="230"/>
    </location>
</feature>
<evidence type="ECO:0000256" key="2">
    <source>
        <dbReference type="ARBA" id="ARBA00022670"/>
    </source>
</evidence>
<keyword evidence="2 9" id="KW-0645">Protease</keyword>
<keyword evidence="6 9" id="KW-0224">Dipeptidase</keyword>
<reference evidence="12 13" key="1">
    <citation type="journal article" date="2016" name="Environ. Microbiol.">
        <title>New Methyloceanibacter diversity from North Sea sediments includes methanotroph containing solely the soluble methane monooxygenase.</title>
        <authorList>
            <person name="Vekeman B."/>
            <person name="Kerckhof F.M."/>
            <person name="Cremers G."/>
            <person name="de Vos P."/>
            <person name="Vandamme P."/>
            <person name="Boon N."/>
            <person name="Op den Camp H.J."/>
            <person name="Heylen K."/>
        </authorList>
    </citation>
    <scope>NUCLEOTIDE SEQUENCE [LARGE SCALE GENOMIC DNA]</scope>
    <source>
        <strain evidence="12 13">R-67175</strain>
    </source>
</reference>
<dbReference type="GO" id="GO:0008270">
    <property type="term" value="F:zinc ion binding"/>
    <property type="evidence" value="ECO:0007669"/>
    <property type="project" value="UniProtKB-UniRule"/>
</dbReference>
<keyword evidence="8 10" id="KW-0961">Cell wall biogenesis/degradation</keyword>
<dbReference type="PANTHER" id="PTHR43126">
    <property type="entry name" value="D-ALANYL-D-ALANINE DIPEPTIDASE"/>
    <property type="match status" value="1"/>
</dbReference>
<comment type="cofactor">
    <cofactor evidence="9">
        <name>Zn(2+)</name>
        <dbReference type="ChEBI" id="CHEBI:29105"/>
    </cofactor>
    <text evidence="9">Binds 1 zinc ion per subunit.</text>
</comment>
<evidence type="ECO:0000256" key="1">
    <source>
        <dbReference type="ARBA" id="ARBA00001362"/>
    </source>
</evidence>
<keyword evidence="5 9" id="KW-0862">Zinc</keyword>
<dbReference type="AlphaFoldDB" id="A0A1E3W593"/>
<feature type="site" description="Transition state stabilizer" evidence="9">
    <location>
        <position position="102"/>
    </location>
</feature>
<keyword evidence="11" id="KW-0732">Signal</keyword>
<proteinExistence type="inferred from homology"/>
<evidence type="ECO:0000256" key="5">
    <source>
        <dbReference type="ARBA" id="ARBA00022833"/>
    </source>
</evidence>
<evidence type="ECO:0000256" key="11">
    <source>
        <dbReference type="SAM" id="SignalP"/>
    </source>
</evidence>
<dbReference type="Gene3D" id="3.30.1380.10">
    <property type="match status" value="1"/>
</dbReference>
<comment type="similarity">
    <text evidence="9 10">Belongs to the peptidase M15D family.</text>
</comment>
<dbReference type="OrthoDB" id="9801430at2"/>
<accession>A0A1E3W593</accession>
<evidence type="ECO:0000313" key="13">
    <source>
        <dbReference type="Proteomes" id="UP000094472"/>
    </source>
</evidence>
<dbReference type="EMBL" id="LPWF01000014">
    <property type="protein sequence ID" value="ODS00297.1"/>
    <property type="molecule type" value="Genomic_DNA"/>
</dbReference>
<feature type="signal peptide" evidence="11">
    <location>
        <begin position="1"/>
        <end position="29"/>
    </location>
</feature>
<dbReference type="CDD" id="cd14817">
    <property type="entry name" value="D-Ala-D-Ala_dipeptidase_VanX"/>
    <property type="match status" value="1"/>
</dbReference>
<dbReference type="GO" id="GO:0071555">
    <property type="term" value="P:cell wall organization"/>
    <property type="evidence" value="ECO:0007669"/>
    <property type="project" value="UniProtKB-KW"/>
</dbReference>
<dbReference type="HAMAP" id="MF_01924">
    <property type="entry name" value="A_A_dipeptidase"/>
    <property type="match status" value="1"/>
</dbReference>
<evidence type="ECO:0000256" key="10">
    <source>
        <dbReference type="PIRNR" id="PIRNR026671"/>
    </source>
</evidence>
<protein>
    <recommendedName>
        <fullName evidence="9 10">D-alanyl-D-alanine dipeptidase</fullName>
        <shortName evidence="9 10">D-Ala-D-Ala dipeptidase</shortName>
        <ecNumber evidence="9 10">3.4.13.22</ecNumber>
    </recommendedName>
</protein>
<name>A0A1E3W593_9HYPH</name>
<dbReference type="GO" id="GO:0006508">
    <property type="term" value="P:proteolysis"/>
    <property type="evidence" value="ECO:0007669"/>
    <property type="project" value="UniProtKB-KW"/>
</dbReference>
<keyword evidence="7 9" id="KW-0482">Metalloprotease</keyword>
<keyword evidence="4 9" id="KW-0378">Hydrolase</keyword>
<comment type="catalytic activity">
    <reaction evidence="1 9 10">
        <text>D-alanyl-D-alanine + H2O = 2 D-alanine</text>
        <dbReference type="Rhea" id="RHEA:20661"/>
        <dbReference type="ChEBI" id="CHEBI:15377"/>
        <dbReference type="ChEBI" id="CHEBI:57416"/>
        <dbReference type="ChEBI" id="CHEBI:57822"/>
        <dbReference type="EC" id="3.4.13.22"/>
    </reaction>
</comment>
<gene>
    <name evidence="9" type="primary">ddpX</name>
    <name evidence="12" type="ORF">AUC69_07780</name>
</gene>
<comment type="caution">
    <text evidence="12">The sequence shown here is derived from an EMBL/GenBank/DDBJ whole genome shotgun (WGS) entry which is preliminary data.</text>
</comment>
<evidence type="ECO:0000256" key="6">
    <source>
        <dbReference type="ARBA" id="ARBA00022997"/>
    </source>
</evidence>
<evidence type="ECO:0000256" key="8">
    <source>
        <dbReference type="ARBA" id="ARBA00023316"/>
    </source>
</evidence>
<dbReference type="SUPFAM" id="SSF55166">
    <property type="entry name" value="Hedgehog/DD-peptidase"/>
    <property type="match status" value="1"/>
</dbReference>
<feature type="binding site" evidence="9">
    <location>
        <position position="233"/>
    </location>
    <ligand>
        <name>Zn(2+)</name>
        <dbReference type="ChEBI" id="CHEBI:29105"/>
        <note>catalytic</note>
    </ligand>
</feature>
<dbReference type="RefSeq" id="WP_083239086.1">
    <property type="nucleotide sequence ID" value="NZ_LPWF01000014.1"/>
</dbReference>
<dbReference type="InterPro" id="IPR000755">
    <property type="entry name" value="A_A_dipeptidase"/>
</dbReference>
<organism evidence="12 13">
    <name type="scientific">Methyloceanibacter superfactus</name>
    <dbReference type="NCBI Taxonomy" id="1774969"/>
    <lineage>
        <taxon>Bacteria</taxon>
        <taxon>Pseudomonadati</taxon>
        <taxon>Pseudomonadota</taxon>
        <taxon>Alphaproteobacteria</taxon>
        <taxon>Hyphomicrobiales</taxon>
        <taxon>Hyphomicrobiaceae</taxon>
        <taxon>Methyloceanibacter</taxon>
    </lineage>
</organism>
<dbReference type="InterPro" id="IPR009045">
    <property type="entry name" value="Zn_M74/Hedgehog-like"/>
</dbReference>
<feature type="binding site" evidence="9">
    <location>
        <position position="153"/>
    </location>
    <ligand>
        <name>Zn(2+)</name>
        <dbReference type="ChEBI" id="CHEBI:29105"/>
        <note>catalytic</note>
    </ligand>
</feature>
<dbReference type="Proteomes" id="UP000094472">
    <property type="component" value="Unassembled WGS sequence"/>
</dbReference>
<evidence type="ECO:0000256" key="7">
    <source>
        <dbReference type="ARBA" id="ARBA00023049"/>
    </source>
</evidence>
<dbReference type="GO" id="GO:0008237">
    <property type="term" value="F:metallopeptidase activity"/>
    <property type="evidence" value="ECO:0007669"/>
    <property type="project" value="UniProtKB-KW"/>
</dbReference>
<keyword evidence="13" id="KW-1185">Reference proteome</keyword>
<evidence type="ECO:0000256" key="9">
    <source>
        <dbReference type="HAMAP-Rule" id="MF_01924"/>
    </source>
</evidence>
<keyword evidence="3 9" id="KW-0479">Metal-binding</keyword>